<organism evidence="4 5">
    <name type="scientific">Periconia digitata</name>
    <dbReference type="NCBI Taxonomy" id="1303443"/>
    <lineage>
        <taxon>Eukaryota</taxon>
        <taxon>Fungi</taxon>
        <taxon>Dikarya</taxon>
        <taxon>Ascomycota</taxon>
        <taxon>Pezizomycotina</taxon>
        <taxon>Dothideomycetes</taxon>
        <taxon>Pleosporomycetidae</taxon>
        <taxon>Pleosporales</taxon>
        <taxon>Massarineae</taxon>
        <taxon>Periconiaceae</taxon>
        <taxon>Periconia</taxon>
    </lineage>
</organism>
<reference evidence="4" key="1">
    <citation type="submission" date="2023-01" db="EMBL/GenBank/DDBJ databases">
        <authorList>
            <person name="Van Ghelder C."/>
            <person name="Rancurel C."/>
        </authorList>
    </citation>
    <scope>NUCLEOTIDE SEQUENCE</scope>
    <source>
        <strain evidence="4">CNCM I-4278</strain>
    </source>
</reference>
<dbReference type="Pfam" id="PF00172">
    <property type="entry name" value="Zn_clus"/>
    <property type="match status" value="1"/>
</dbReference>
<name>A0A9W4XPY0_9PLEO</name>
<keyword evidence="5" id="KW-1185">Reference proteome</keyword>
<keyword evidence="1" id="KW-0539">Nucleus</keyword>
<dbReference type="PANTHER" id="PTHR47256:SF1">
    <property type="entry name" value="ZN(II)2CYS6 TRANSCRIPTION FACTOR (EUROFUNG)"/>
    <property type="match status" value="1"/>
</dbReference>
<gene>
    <name evidence="4" type="ORF">PDIGIT_LOCUS13130</name>
</gene>
<dbReference type="AlphaFoldDB" id="A0A9W4XPY0"/>
<dbReference type="InterPro" id="IPR001138">
    <property type="entry name" value="Zn2Cys6_DnaBD"/>
</dbReference>
<dbReference type="PROSITE" id="PS00463">
    <property type="entry name" value="ZN2_CY6_FUNGAL_1"/>
    <property type="match status" value="1"/>
</dbReference>
<dbReference type="OrthoDB" id="10261408at2759"/>
<comment type="caution">
    <text evidence="4">The sequence shown here is derived from an EMBL/GenBank/DDBJ whole genome shotgun (WGS) entry which is preliminary data.</text>
</comment>
<protein>
    <recommendedName>
        <fullName evidence="3">Zn(2)-C6 fungal-type domain-containing protein</fullName>
    </recommendedName>
</protein>
<dbReference type="GO" id="GO:0008270">
    <property type="term" value="F:zinc ion binding"/>
    <property type="evidence" value="ECO:0007669"/>
    <property type="project" value="InterPro"/>
</dbReference>
<dbReference type="PANTHER" id="PTHR47256">
    <property type="entry name" value="ZN(II)2CYS6 TRANSCRIPTION FACTOR (EUROFUNG)-RELATED"/>
    <property type="match status" value="1"/>
</dbReference>
<evidence type="ECO:0000256" key="2">
    <source>
        <dbReference type="SAM" id="Coils"/>
    </source>
</evidence>
<evidence type="ECO:0000259" key="3">
    <source>
        <dbReference type="PROSITE" id="PS50048"/>
    </source>
</evidence>
<dbReference type="CDD" id="cd12148">
    <property type="entry name" value="fungal_TF_MHR"/>
    <property type="match status" value="1"/>
</dbReference>
<dbReference type="SUPFAM" id="SSF57701">
    <property type="entry name" value="Zn2/Cys6 DNA-binding domain"/>
    <property type="match status" value="1"/>
</dbReference>
<dbReference type="Gene3D" id="4.10.240.10">
    <property type="entry name" value="Zn(2)-C6 fungal-type DNA-binding domain"/>
    <property type="match status" value="1"/>
</dbReference>
<dbReference type="EMBL" id="CAOQHR010000010">
    <property type="protein sequence ID" value="CAI6339964.1"/>
    <property type="molecule type" value="Genomic_DNA"/>
</dbReference>
<dbReference type="InterPro" id="IPR053187">
    <property type="entry name" value="Notoamide_regulator"/>
</dbReference>
<sequence length="654" mass="72522">MERRLYRPLQPHDGRLPTVFEPVEPTRKRISTACGSCRERKSKCNGATPACSSCVVRGSQCIYTVKEKAGLQIHALKHENKGLKERNTATEELLDHLRLLPENNALELLREIRMNPKGTPLSLLNSLRGDPQLRLPSANHAALGLLPRIQSGAELAFIDLQGKLTDETQPLLEPLPMAQDQNMGLETLDISFWTAVPVTNEFARVDHPTIGVFDSQLFIADLLSFNFDFCSPFLVSSLLAYASQGYSTQDATSSARGFEFEEEAERLFEAERTDSPTALSGLALLSYSHGAHGRYSDGSRKYAENAFQMGKRMKLFGVPDRFGSPELRLLPTPHQRALVSSAWGGFNTIMLLSLFHILPPTPYPPALPYPGYSGARESNNESIEQSGGCNFSTRYASETMSSALCSLWAVLSDILCFYRNPERPGTPNLAFAFSKYNMLLALAGQLPAQLIRQEHTSLSVLFFHIVFHTAVLEVFRPFLPPGKRIRIAEYLETSTASPETIFAASAQQLKSLTANCIEQQHGTATIFWAGIGLMQVANAVLRDVASSDWRHSFLFCIRSFKLLFPAFAVCKGIVRGLLAMAVFESTSMSSSEALSIMEEFQAGETFHDDIAHPTGGFVVDFDMAVQSRQDADVNVWLDKFEDMSIFSDFTQEVL</sequence>
<dbReference type="SMART" id="SM00066">
    <property type="entry name" value="GAL4"/>
    <property type="match status" value="1"/>
</dbReference>
<evidence type="ECO:0000313" key="5">
    <source>
        <dbReference type="Proteomes" id="UP001152607"/>
    </source>
</evidence>
<proteinExistence type="predicted"/>
<dbReference type="PROSITE" id="PS50048">
    <property type="entry name" value="ZN2_CY6_FUNGAL_2"/>
    <property type="match status" value="1"/>
</dbReference>
<feature type="coiled-coil region" evidence="2">
    <location>
        <begin position="66"/>
        <end position="93"/>
    </location>
</feature>
<feature type="domain" description="Zn(2)-C6 fungal-type" evidence="3">
    <location>
        <begin position="33"/>
        <end position="63"/>
    </location>
</feature>
<dbReference type="CDD" id="cd00067">
    <property type="entry name" value="GAL4"/>
    <property type="match status" value="1"/>
</dbReference>
<evidence type="ECO:0000313" key="4">
    <source>
        <dbReference type="EMBL" id="CAI6339964.1"/>
    </source>
</evidence>
<dbReference type="Proteomes" id="UP001152607">
    <property type="component" value="Unassembled WGS sequence"/>
</dbReference>
<dbReference type="InterPro" id="IPR036864">
    <property type="entry name" value="Zn2-C6_fun-type_DNA-bd_sf"/>
</dbReference>
<dbReference type="GO" id="GO:0000981">
    <property type="term" value="F:DNA-binding transcription factor activity, RNA polymerase II-specific"/>
    <property type="evidence" value="ECO:0007669"/>
    <property type="project" value="InterPro"/>
</dbReference>
<keyword evidence="2" id="KW-0175">Coiled coil</keyword>
<accession>A0A9W4XPY0</accession>
<evidence type="ECO:0000256" key="1">
    <source>
        <dbReference type="ARBA" id="ARBA00023242"/>
    </source>
</evidence>